<dbReference type="eggNOG" id="COG2267">
    <property type="taxonomic scope" value="Bacteria"/>
</dbReference>
<dbReference type="OrthoDB" id="1376138at2"/>
<name>A6H2C2_FLAPJ</name>
<dbReference type="PANTHER" id="PTHR46438:SF2">
    <property type="entry name" value="ALPHA_BETA-HYDROLASES SUPERFAMILY PROTEIN"/>
    <property type="match status" value="1"/>
</dbReference>
<gene>
    <name evidence="2" type="ordered locus">FP2443</name>
</gene>
<dbReference type="KEGG" id="fps:FP2443"/>
<dbReference type="EMBL" id="AM398681">
    <property type="protein sequence ID" value="CAL44496.1"/>
    <property type="molecule type" value="Genomic_DNA"/>
</dbReference>
<feature type="domain" description="Serine aminopeptidase S33" evidence="1">
    <location>
        <begin position="57"/>
        <end position="295"/>
    </location>
</feature>
<dbReference type="RefSeq" id="WP_011964530.1">
    <property type="nucleotide sequence ID" value="NC_009613.3"/>
</dbReference>
<dbReference type="STRING" id="402612.FP2443"/>
<dbReference type="GeneID" id="66553552"/>
<evidence type="ECO:0000313" key="3">
    <source>
        <dbReference type="Proteomes" id="UP000006394"/>
    </source>
</evidence>
<proteinExistence type="predicted"/>
<dbReference type="Proteomes" id="UP000006394">
    <property type="component" value="Chromosome"/>
</dbReference>
<reference evidence="2 3" key="1">
    <citation type="journal article" date="2007" name="Nat. Biotechnol.">
        <title>Complete genome sequence of the fish pathogen Flavobacterium psychrophilum.</title>
        <authorList>
            <person name="Duchaud E."/>
            <person name="Boussaha M."/>
            <person name="Loux V."/>
            <person name="Bernardet J.F."/>
            <person name="Michel C."/>
            <person name="Kerouault B."/>
            <person name="Mondot S."/>
            <person name="Nicolas P."/>
            <person name="Bossy R."/>
            <person name="Caron C."/>
            <person name="Bessieres P."/>
            <person name="Gibrat J.F."/>
            <person name="Claverol S."/>
            <person name="Dumetz F."/>
            <person name="Le Henaff M."/>
            <person name="Benmansour A."/>
        </authorList>
    </citation>
    <scope>NUCLEOTIDE SEQUENCE [LARGE SCALE GENOMIC DNA]</scope>
    <source>
        <strain evidence="3">ATCC 49511 / DSM 21280 / CIP 103535 / JIP02/86</strain>
    </source>
</reference>
<dbReference type="AlphaFoldDB" id="A6H2C2"/>
<protein>
    <submittedName>
        <fullName evidence="2">Esterase/lipase/thioesterase family protein</fullName>
    </submittedName>
</protein>
<evidence type="ECO:0000259" key="1">
    <source>
        <dbReference type="Pfam" id="PF12146"/>
    </source>
</evidence>
<evidence type="ECO:0000313" key="2">
    <source>
        <dbReference type="EMBL" id="CAL44496.1"/>
    </source>
</evidence>
<keyword evidence="3" id="KW-1185">Reference proteome</keyword>
<dbReference type="Gene3D" id="3.40.50.1820">
    <property type="entry name" value="alpha/beta hydrolase"/>
    <property type="match status" value="1"/>
</dbReference>
<dbReference type="EnsemblBacteria" id="CAL44496">
    <property type="protein sequence ID" value="CAL44496"/>
    <property type="gene ID" value="FP2443"/>
</dbReference>
<accession>A6H2C2</accession>
<dbReference type="Pfam" id="PF12146">
    <property type="entry name" value="Hydrolase_4"/>
    <property type="match status" value="1"/>
</dbReference>
<dbReference type="PATRIC" id="fig|402612.5.peg.2500"/>
<dbReference type="SUPFAM" id="SSF53474">
    <property type="entry name" value="alpha/beta-Hydrolases"/>
    <property type="match status" value="1"/>
</dbReference>
<dbReference type="InterPro" id="IPR029058">
    <property type="entry name" value="AB_hydrolase_fold"/>
</dbReference>
<dbReference type="PANTHER" id="PTHR46438">
    <property type="entry name" value="ALPHA/BETA-HYDROLASES SUPERFAMILY PROTEIN"/>
    <property type="match status" value="1"/>
</dbReference>
<organism evidence="2 3">
    <name type="scientific">Flavobacterium psychrophilum (strain ATCC 49511 / DSM 21280 / CIP 103535 / JIP02/86)</name>
    <dbReference type="NCBI Taxonomy" id="402612"/>
    <lineage>
        <taxon>Bacteria</taxon>
        <taxon>Pseudomonadati</taxon>
        <taxon>Bacteroidota</taxon>
        <taxon>Flavobacteriia</taxon>
        <taxon>Flavobacteriales</taxon>
        <taxon>Flavobacteriaceae</taxon>
        <taxon>Flavobacterium</taxon>
    </lineage>
</organism>
<sequence>MKRPEFYTQTEYWKKYNDFLPIDLQYNDAKLPIETYWKWKDYSIHIDKMTADSSPVKVIILHGAGGNGRVIGLFGNYLNELGYEYLAPDLIGYGLTKNPSNRNIEYSEWVNCISDLVDEEYQKDGKPIVLFGLSVGGMLAYQVACKNSKVKGIIVTTLADPRQQQVRDDLSRNKFLSRIGLPIGSFTKPISDHLSLPIKWLCKMDRITNDKDFSKVFSQDKLAGGSKIKLRFLRTYMTYKPVKEPEQFDSCKVLFLQPEKDTWTTLETSKPFFDRIKSEKKLVILENCGHAPYQENGLTTMKTEIQNFFIELKE</sequence>
<dbReference type="HOGENOM" id="CLU_076356_0_0_10"/>
<dbReference type="InterPro" id="IPR022742">
    <property type="entry name" value="Hydrolase_4"/>
</dbReference>